<keyword evidence="12" id="KW-1185">Reference proteome</keyword>
<organism evidence="11 12">
    <name type="scientific">Pieris macdunnoughi</name>
    <dbReference type="NCBI Taxonomy" id="345717"/>
    <lineage>
        <taxon>Eukaryota</taxon>
        <taxon>Metazoa</taxon>
        <taxon>Ecdysozoa</taxon>
        <taxon>Arthropoda</taxon>
        <taxon>Hexapoda</taxon>
        <taxon>Insecta</taxon>
        <taxon>Pterygota</taxon>
        <taxon>Neoptera</taxon>
        <taxon>Endopterygota</taxon>
        <taxon>Lepidoptera</taxon>
        <taxon>Glossata</taxon>
        <taxon>Ditrysia</taxon>
        <taxon>Papilionoidea</taxon>
        <taxon>Pieridae</taxon>
        <taxon>Pierinae</taxon>
        <taxon>Pieris</taxon>
    </lineage>
</organism>
<evidence type="ECO:0000256" key="6">
    <source>
        <dbReference type="ARBA" id="ARBA00023180"/>
    </source>
</evidence>
<dbReference type="Pfam" id="PF04083">
    <property type="entry name" value="Abhydro_lipase"/>
    <property type="match status" value="1"/>
</dbReference>
<evidence type="ECO:0000313" key="12">
    <source>
        <dbReference type="Proteomes" id="UP000663880"/>
    </source>
</evidence>
<evidence type="ECO:0000256" key="7">
    <source>
        <dbReference type="PIRNR" id="PIRNR000862"/>
    </source>
</evidence>
<comment type="similarity">
    <text evidence="1 7">Belongs to the AB hydrolase superfamily. Lipase family.</text>
</comment>
<evidence type="ECO:0000256" key="8">
    <source>
        <dbReference type="PIRSR" id="PIRSR000862-1"/>
    </source>
</evidence>
<proteinExistence type="inferred from homology"/>
<evidence type="ECO:0000256" key="9">
    <source>
        <dbReference type="SAM" id="SignalP"/>
    </source>
</evidence>
<dbReference type="Gene3D" id="3.40.50.1820">
    <property type="entry name" value="alpha/beta hydrolase"/>
    <property type="match status" value="1"/>
</dbReference>
<keyword evidence="4 7" id="KW-0442">Lipid degradation</keyword>
<dbReference type="FunFam" id="3.40.50.1820:FF:000021">
    <property type="entry name" value="Lipase"/>
    <property type="match status" value="1"/>
</dbReference>
<dbReference type="InterPro" id="IPR029058">
    <property type="entry name" value="AB_hydrolase_fold"/>
</dbReference>
<reference evidence="11" key="1">
    <citation type="submission" date="2021-02" db="EMBL/GenBank/DDBJ databases">
        <authorList>
            <person name="Steward A R."/>
        </authorList>
    </citation>
    <scope>NUCLEOTIDE SEQUENCE</scope>
</reference>
<dbReference type="SUPFAM" id="SSF53474">
    <property type="entry name" value="alpha/beta-Hydrolases"/>
    <property type="match status" value="1"/>
</dbReference>
<feature type="active site" description="Charge relay system" evidence="8">
    <location>
        <position position="392"/>
    </location>
</feature>
<dbReference type="OrthoDB" id="9974421at2759"/>
<dbReference type="InterPro" id="IPR006693">
    <property type="entry name" value="AB_hydrolase_lipase"/>
</dbReference>
<dbReference type="PANTHER" id="PTHR11005">
    <property type="entry name" value="LYSOSOMAL ACID LIPASE-RELATED"/>
    <property type="match status" value="1"/>
</dbReference>
<dbReference type="Proteomes" id="UP000663880">
    <property type="component" value="Unassembled WGS sequence"/>
</dbReference>
<evidence type="ECO:0000259" key="10">
    <source>
        <dbReference type="Pfam" id="PF04083"/>
    </source>
</evidence>
<keyword evidence="3 7" id="KW-0378">Hydrolase</keyword>
<dbReference type="EMBL" id="CAJOBZ010000002">
    <property type="protein sequence ID" value="CAF4754511.1"/>
    <property type="molecule type" value="Genomic_DNA"/>
</dbReference>
<protein>
    <recommendedName>
        <fullName evidence="7">Lipase</fullName>
    </recommendedName>
</protein>
<dbReference type="GO" id="GO:0016042">
    <property type="term" value="P:lipid catabolic process"/>
    <property type="evidence" value="ECO:0007669"/>
    <property type="project" value="UniProtKB-KW"/>
</dbReference>
<accession>A0A821LR19</accession>
<keyword evidence="5" id="KW-0443">Lipid metabolism</keyword>
<evidence type="ECO:0000256" key="2">
    <source>
        <dbReference type="ARBA" id="ARBA00022729"/>
    </source>
</evidence>
<feature type="chain" id="PRO_5032559835" description="Lipase" evidence="9">
    <location>
        <begin position="17"/>
        <end position="422"/>
    </location>
</feature>
<keyword evidence="2 9" id="KW-0732">Signal</keyword>
<evidence type="ECO:0000256" key="3">
    <source>
        <dbReference type="ARBA" id="ARBA00022801"/>
    </source>
</evidence>
<dbReference type="PIRSF" id="PIRSF000862">
    <property type="entry name" value="Steryl_ester_lip"/>
    <property type="match status" value="1"/>
</dbReference>
<sequence length="422" mass="47376">MGRILLLICCVSLTVAWRPSNEYEGLDVVTDFESRISDNLQEDAQLDVGGLLKKYGYPFEHHNVITQDGYILGLHRIPHGRDQNNAPGKRPAVLVMHGILSSSADFVIMGPGTALAYILAEAGFDVWLGNARGNYFSRQHLTLNPNDGKGSFWDFSWDQIGNLDLPAMIDYVLEQTGQTALHYIGMSQGTTVFFVMGSLRPEYNKKIITMQALAPVAYLAHNKHSLFLTLAPHRKAIEAILGELGLKELFPRSPIITWAGARLCADGMEFQPICSALLFTLVGFNPSQHNATMFPVKLAHAPAGCAVRQLVHYGQNIVEKTFQRYDHGFLRNLLEYGTETPPNYDLSQLKAPVYLHYSQQDPFVKLEDMERLYRELGGPVTKVLVPEPTFSHIDFMWGVHAKDLVFDKAIDIMKSYDNYDNK</sequence>
<feature type="signal peptide" evidence="9">
    <location>
        <begin position="1"/>
        <end position="16"/>
    </location>
</feature>
<name>A0A821LR19_9NEOP</name>
<comment type="caution">
    <text evidence="11">The sequence shown here is derived from an EMBL/GenBank/DDBJ whole genome shotgun (WGS) entry which is preliminary data.</text>
</comment>
<gene>
    <name evidence="11" type="ORF">PMACD_LOCUS890</name>
</gene>
<dbReference type="InterPro" id="IPR025483">
    <property type="entry name" value="Lipase_euk"/>
</dbReference>
<feature type="active site" description="Nucleophile" evidence="8">
    <location>
        <position position="187"/>
    </location>
</feature>
<feature type="active site" description="Charge relay system" evidence="8">
    <location>
        <position position="361"/>
    </location>
</feature>
<evidence type="ECO:0000256" key="4">
    <source>
        <dbReference type="ARBA" id="ARBA00022963"/>
    </source>
</evidence>
<evidence type="ECO:0000256" key="5">
    <source>
        <dbReference type="ARBA" id="ARBA00023098"/>
    </source>
</evidence>
<dbReference type="AlphaFoldDB" id="A0A821LR19"/>
<feature type="domain" description="Partial AB-hydrolase lipase" evidence="10">
    <location>
        <begin position="51"/>
        <end position="109"/>
    </location>
</feature>
<evidence type="ECO:0000313" key="11">
    <source>
        <dbReference type="EMBL" id="CAF4754511.1"/>
    </source>
</evidence>
<dbReference type="GO" id="GO:0016788">
    <property type="term" value="F:hydrolase activity, acting on ester bonds"/>
    <property type="evidence" value="ECO:0007669"/>
    <property type="project" value="InterPro"/>
</dbReference>
<keyword evidence="6" id="KW-0325">Glycoprotein</keyword>
<evidence type="ECO:0000256" key="1">
    <source>
        <dbReference type="ARBA" id="ARBA00010701"/>
    </source>
</evidence>